<dbReference type="Proteomes" id="UP000030760">
    <property type="component" value="Unassembled WGS sequence"/>
</dbReference>
<accession>M3DLX6</accession>
<name>M3DLX6_9ACTN</name>
<feature type="region of interest" description="Disordered" evidence="1">
    <location>
        <begin position="1"/>
        <end position="91"/>
    </location>
</feature>
<proteinExistence type="predicted"/>
<evidence type="ECO:0000313" key="2">
    <source>
        <dbReference type="EMBL" id="EMF57947.1"/>
    </source>
</evidence>
<dbReference type="AlphaFoldDB" id="M3DLX6"/>
<evidence type="ECO:0000256" key="1">
    <source>
        <dbReference type="SAM" id="MobiDB-lite"/>
    </source>
</evidence>
<feature type="compositionally biased region" description="Basic and acidic residues" evidence="1">
    <location>
        <begin position="9"/>
        <end position="25"/>
    </location>
</feature>
<protein>
    <submittedName>
        <fullName evidence="2">Uncharacterized protein</fullName>
    </submittedName>
</protein>
<evidence type="ECO:0000313" key="3">
    <source>
        <dbReference type="Proteomes" id="UP000030760"/>
    </source>
</evidence>
<dbReference type="EMBL" id="KB405056">
    <property type="protein sequence ID" value="EMF57947.1"/>
    <property type="molecule type" value="Genomic_DNA"/>
</dbReference>
<gene>
    <name evidence="2" type="ORF">SBD_0619</name>
</gene>
<sequence>MRLTLSTRSRSDDQTHPEEIDRADADLIFDTSAGTPHRSRRKRITSHPVLPGTRPGCPDARQSASGRPGGPGGRERPAAVPRTTGAGLPEQ</sequence>
<organism evidence="2 3">
    <name type="scientific">Streptomyces bottropensis ATCC 25435</name>
    <dbReference type="NCBI Taxonomy" id="1054862"/>
    <lineage>
        <taxon>Bacteria</taxon>
        <taxon>Bacillati</taxon>
        <taxon>Actinomycetota</taxon>
        <taxon>Actinomycetes</taxon>
        <taxon>Kitasatosporales</taxon>
        <taxon>Streptomycetaceae</taxon>
        <taxon>Streptomyces</taxon>
    </lineage>
</organism>
<reference evidence="3" key="1">
    <citation type="journal article" date="2013" name="Genome Announc.">
        <title>Draft Genome Sequence of Streptomyces bottropensis ATCC 25435, a Bottromycin-Producing Actinomycete.</title>
        <authorList>
            <person name="Zhang H."/>
            <person name="Zhou W."/>
            <person name="Zhuang Y."/>
            <person name="Liang X."/>
            <person name="Liu T."/>
        </authorList>
    </citation>
    <scope>NUCLEOTIDE SEQUENCE [LARGE SCALE GENOMIC DNA]</scope>
    <source>
        <strain evidence="3">ATCC 25435</strain>
    </source>
</reference>